<evidence type="ECO:0000313" key="4">
    <source>
        <dbReference type="Proteomes" id="UP001231924"/>
    </source>
</evidence>
<name>A0ABT7M8K3_9PSEU</name>
<feature type="transmembrane region" description="Helical" evidence="2">
    <location>
        <begin position="22"/>
        <end position="51"/>
    </location>
</feature>
<dbReference type="Proteomes" id="UP001231924">
    <property type="component" value="Unassembled WGS sequence"/>
</dbReference>
<reference evidence="3 4" key="1">
    <citation type="submission" date="2023-06" db="EMBL/GenBank/DDBJ databases">
        <title>Actinomycetospora Odt1-22.</title>
        <authorList>
            <person name="Supong K."/>
        </authorList>
    </citation>
    <scope>NUCLEOTIDE SEQUENCE [LARGE SCALE GENOMIC DNA]</scope>
    <source>
        <strain evidence="3 4">Odt1-22</strain>
    </source>
</reference>
<accession>A0ABT7M8K3</accession>
<keyword evidence="4" id="KW-1185">Reference proteome</keyword>
<feature type="compositionally biased region" description="Pro residues" evidence="1">
    <location>
        <begin position="268"/>
        <end position="293"/>
    </location>
</feature>
<feature type="region of interest" description="Disordered" evidence="1">
    <location>
        <begin position="263"/>
        <end position="308"/>
    </location>
</feature>
<keyword evidence="2" id="KW-1133">Transmembrane helix</keyword>
<organism evidence="3 4">
    <name type="scientific">Actinomycetospora termitidis</name>
    <dbReference type="NCBI Taxonomy" id="3053470"/>
    <lineage>
        <taxon>Bacteria</taxon>
        <taxon>Bacillati</taxon>
        <taxon>Actinomycetota</taxon>
        <taxon>Actinomycetes</taxon>
        <taxon>Pseudonocardiales</taxon>
        <taxon>Pseudonocardiaceae</taxon>
        <taxon>Actinomycetospora</taxon>
    </lineage>
</organism>
<keyword evidence="2" id="KW-0812">Transmembrane</keyword>
<dbReference type="EMBL" id="JASVWF010000002">
    <property type="protein sequence ID" value="MDL5156107.1"/>
    <property type="molecule type" value="Genomic_DNA"/>
</dbReference>
<gene>
    <name evidence="3" type="ORF">QRT03_09085</name>
</gene>
<keyword evidence="2" id="KW-0472">Membrane</keyword>
<dbReference type="Gene3D" id="3.30.70.2330">
    <property type="match status" value="1"/>
</dbReference>
<evidence type="ECO:0008006" key="5">
    <source>
        <dbReference type="Google" id="ProtNLM"/>
    </source>
</evidence>
<sequence length="580" mass="63126">MSQTDASDLVRQLNDAAGSPLWWPWVLVASLVSCVLMPFLLLVGLPLTLWVAWKDTIRRTVVVFYDVQDQEARHYQHLVDSFTEAGRSRMAWHVVAAGAVTTTYQHKVNAGASAVVDRLAVSRTIDGPRHLRANIAVPTLSTSRRSLHFLPDRILVRDGRRYADVPYVNLRVDHRLQRFIESGAVPSDGRVVDYTWRFVNKSGGPDRRFKDNRQLPVLEYGRLTLDSPNGYSAVLDFSTPAAGGALHDGLVEMAAPRVMPTQLRPTRAAPPPRQPVPPRPAWAPIGRPAPAPSTPSSSGRHRGAGESVDLDAVLAQHRRPVLRRRRLSADGRVSVVGEKHYQEPLVRVARGATLGYDWDALPEVPVLLVAEPANRHDSRAVRVDVLIDGGSRCIGYLSREDAALYQPHLLRLEASGLVGTCPGRITGGGPNPYGLYLHLAGPDELLIENLPDDHDVLPAERDVTVTREEHHQEVLAAHHHGGPGRTRLLATVSSSSVSAGKYAGDYAIEVRIDGRRVGELTAAMSARYRSLVVAAESTSGPPSCESLVTHGHRGFQIELRMPKASAASTSPGGRAVAPAS</sequence>
<proteinExistence type="predicted"/>
<protein>
    <recommendedName>
        <fullName evidence="5">HIRAN domain-containing protein</fullName>
    </recommendedName>
</protein>
<comment type="caution">
    <text evidence="3">The sequence shown here is derived from an EMBL/GenBank/DDBJ whole genome shotgun (WGS) entry which is preliminary data.</text>
</comment>
<evidence type="ECO:0000313" key="3">
    <source>
        <dbReference type="EMBL" id="MDL5156107.1"/>
    </source>
</evidence>
<evidence type="ECO:0000256" key="1">
    <source>
        <dbReference type="SAM" id="MobiDB-lite"/>
    </source>
</evidence>
<evidence type="ECO:0000256" key="2">
    <source>
        <dbReference type="SAM" id="Phobius"/>
    </source>
</evidence>
<dbReference type="RefSeq" id="WP_286052353.1">
    <property type="nucleotide sequence ID" value="NZ_JASVWF010000002.1"/>
</dbReference>